<organism evidence="7 8">
    <name type="scientific">Caenorhabditis elegans</name>
    <dbReference type="NCBI Taxonomy" id="6239"/>
    <lineage>
        <taxon>Eukaryota</taxon>
        <taxon>Metazoa</taxon>
        <taxon>Ecdysozoa</taxon>
        <taxon>Nematoda</taxon>
        <taxon>Chromadorea</taxon>
        <taxon>Rhabditida</taxon>
        <taxon>Rhabditina</taxon>
        <taxon>Rhabditomorpha</taxon>
        <taxon>Rhabditoidea</taxon>
        <taxon>Rhabditidae</taxon>
        <taxon>Peloderinae</taxon>
        <taxon>Caenorhabditis</taxon>
    </lineage>
</organism>
<dbReference type="RefSeq" id="NP_001294547.1">
    <property type="nucleotide sequence ID" value="NM_001307618.1"/>
</dbReference>
<dbReference type="STRING" id="6239.Y41D4A.6d.1"/>
<evidence type="ECO:0000259" key="6">
    <source>
        <dbReference type="Pfam" id="PF01425"/>
    </source>
</evidence>
<dbReference type="AlphaFoldDB" id="U4PC78"/>
<protein>
    <recommendedName>
        <fullName evidence="5">Glutamyl-tRNA(Gln) amidotransferase subunit A, mitochondrial</fullName>
        <shortName evidence="5">Glu-AdT subunit A</shortName>
        <ecNumber evidence="5">6.3.5.7</ecNumber>
    </recommendedName>
</protein>
<dbReference type="Bgee" id="WBGene00021508">
    <property type="expression patterns" value="Expressed in germ line (C elegans) and 4 other cell types or tissues"/>
</dbReference>
<dbReference type="Pfam" id="PF01425">
    <property type="entry name" value="Amidase"/>
    <property type="match status" value="1"/>
</dbReference>
<dbReference type="Proteomes" id="UP000001940">
    <property type="component" value="Chromosome IV"/>
</dbReference>
<dbReference type="AGR" id="WB:WBGene00021508"/>
<name>U4PC78_CAEEL</name>
<dbReference type="OMA" id="QPASYCG"/>
<dbReference type="EMBL" id="BX284604">
    <property type="protein sequence ID" value="CDH93346.1"/>
    <property type="molecule type" value="Genomic_DNA"/>
</dbReference>
<evidence type="ECO:0000256" key="2">
    <source>
        <dbReference type="ARBA" id="ARBA00022741"/>
    </source>
</evidence>
<evidence type="ECO:0000313" key="8">
    <source>
        <dbReference type="Proteomes" id="UP000001940"/>
    </source>
</evidence>
<dbReference type="GO" id="GO:0005739">
    <property type="term" value="C:mitochondrion"/>
    <property type="evidence" value="ECO:0000318"/>
    <property type="project" value="GO_Central"/>
</dbReference>
<dbReference type="HAMAP" id="MF_00120">
    <property type="entry name" value="GatA"/>
    <property type="match status" value="1"/>
</dbReference>
<dbReference type="KEGG" id="cel:CELE_Y41D4A.6"/>
<dbReference type="CTD" id="176982"/>
<gene>
    <name evidence="7" type="ORF">CELE_Y41D4A.6</name>
    <name evidence="7 9" type="ORF">Y41D4A.6</name>
</gene>
<evidence type="ECO:0000256" key="3">
    <source>
        <dbReference type="ARBA" id="ARBA00022840"/>
    </source>
</evidence>
<comment type="similarity">
    <text evidence="5">Belongs to the amidase family. GatA subfamily.</text>
</comment>
<dbReference type="InParanoid" id="U4PC78"/>
<dbReference type="InterPro" id="IPR023631">
    <property type="entry name" value="Amidase_dom"/>
</dbReference>
<comment type="catalytic activity">
    <reaction evidence="5">
        <text>L-glutamyl-tRNA(Gln) + L-glutamine + ATP + H2O = L-glutaminyl-tRNA(Gln) + L-glutamate + ADP + phosphate + H(+)</text>
        <dbReference type="Rhea" id="RHEA:17521"/>
        <dbReference type="Rhea" id="RHEA-COMP:9681"/>
        <dbReference type="Rhea" id="RHEA-COMP:9684"/>
        <dbReference type="ChEBI" id="CHEBI:15377"/>
        <dbReference type="ChEBI" id="CHEBI:15378"/>
        <dbReference type="ChEBI" id="CHEBI:29985"/>
        <dbReference type="ChEBI" id="CHEBI:30616"/>
        <dbReference type="ChEBI" id="CHEBI:43474"/>
        <dbReference type="ChEBI" id="CHEBI:58359"/>
        <dbReference type="ChEBI" id="CHEBI:78520"/>
        <dbReference type="ChEBI" id="CHEBI:78521"/>
        <dbReference type="ChEBI" id="CHEBI:456216"/>
        <dbReference type="EC" id="6.3.5.7"/>
    </reaction>
</comment>
<feature type="active site" description="Charge relay system" evidence="5">
    <location>
        <position position="48"/>
    </location>
</feature>
<dbReference type="SMR" id="U4PC78"/>
<keyword evidence="10" id="KW-1267">Proteomics identification</keyword>
<evidence type="ECO:0000256" key="4">
    <source>
        <dbReference type="ARBA" id="ARBA00022917"/>
    </source>
</evidence>
<accession>U4PC78</accession>
<feature type="active site" description="Acyl-ester intermediate" evidence="5">
    <location>
        <position position="153"/>
    </location>
</feature>
<dbReference type="OrthoDB" id="421993at2759"/>
<dbReference type="InterPro" id="IPR036928">
    <property type="entry name" value="AS_sf"/>
</dbReference>
<dbReference type="SUPFAM" id="SSF75304">
    <property type="entry name" value="Amidase signature (AS) enzymes"/>
    <property type="match status" value="1"/>
</dbReference>
<dbReference type="eggNOG" id="KOG1211">
    <property type="taxonomic scope" value="Eukaryota"/>
</dbReference>
<keyword evidence="2 5" id="KW-0547">Nucleotide-binding</keyword>
<dbReference type="GO" id="GO:0005524">
    <property type="term" value="F:ATP binding"/>
    <property type="evidence" value="ECO:0007669"/>
    <property type="project" value="UniProtKB-KW"/>
</dbReference>
<dbReference type="GO" id="GO:0050567">
    <property type="term" value="F:glutaminyl-tRNA synthase (glutamine-hydrolyzing) activity"/>
    <property type="evidence" value="ECO:0007669"/>
    <property type="project" value="UniProtKB-UniRule"/>
</dbReference>
<keyword evidence="4 5" id="KW-0648">Protein biosynthesis</keyword>
<dbReference type="GO" id="GO:0030956">
    <property type="term" value="C:glutamyl-tRNA(Gln) amidotransferase complex"/>
    <property type="evidence" value="ECO:0000318"/>
    <property type="project" value="GO_Central"/>
</dbReference>
<dbReference type="GO" id="GO:0032543">
    <property type="term" value="P:mitochondrial translation"/>
    <property type="evidence" value="ECO:0000318"/>
    <property type="project" value="GO_Central"/>
</dbReference>
<keyword evidence="1 5" id="KW-0436">Ligase</keyword>
<keyword evidence="8" id="KW-1185">Reference proteome</keyword>
<dbReference type="PANTHER" id="PTHR11895">
    <property type="entry name" value="TRANSAMIDASE"/>
    <property type="match status" value="1"/>
</dbReference>
<dbReference type="WormBase" id="Y41D4A.6d">
    <property type="protein sequence ID" value="CE48956"/>
    <property type="gene ID" value="WBGene00021508"/>
</dbReference>
<feature type="active site" description="Charge relay system" evidence="5">
    <location>
        <position position="129"/>
    </location>
</feature>
<sequence>MHRIESSIEKAVKYRSHGIFITETFELARQQAKNALKNGLNPFPIAVKDCFLTNGTSTTCASQMLEKYTPPVNATIVERIVARGGCIIGKTNLDEFCMGTSSALGHFGPVKSDLTEPGGTEDWTIPGGSSGGSAVAVQTGIADFALGSDTGGSTRNPAAFNGIFGFKPTYGVLSRNGLIPLVNSLDAPSIFAKTAQKCWELLELSKGIDKNDSTSVELPEKAGISSLEGLKIGIPVEYHNECLTEDAWRHWNRVTGLLKSRGAAEIHVLNLPTTRFSLACYSVIAAADVASNMARYDSVAYGHRSSSDSSTYEMYASSRSEALNTIVRRRIFAGNYFLMKQWGYRQKYFERALKVRRIIHDELRQAFREVDLIVTPTASGTAPKYSELRDTLFSKEDNDDYFTQAANLAGIPSISVPVGVAEDGLPIGVQLMADKLQDRAVCDVAHILDGLIRK</sequence>
<dbReference type="InterPro" id="IPR004412">
    <property type="entry name" value="GatA"/>
</dbReference>
<keyword evidence="3 5" id="KW-0067">ATP-binding</keyword>
<evidence type="ECO:0000313" key="9">
    <source>
        <dbReference type="WormBase" id="Y41D4A.6d"/>
    </source>
</evidence>
<reference evidence="7 8" key="1">
    <citation type="journal article" date="1998" name="Science">
        <title>Genome sequence of the nematode C. elegans: a platform for investigating biology.</title>
        <authorList>
            <consortium name="The C. elegans sequencing consortium"/>
            <person name="Sulson J.E."/>
            <person name="Waterston R."/>
        </authorList>
    </citation>
    <scope>NUCLEOTIDE SEQUENCE [LARGE SCALE GENOMIC DNA]</scope>
    <source>
        <strain evidence="7 8">Bristol N2</strain>
    </source>
</reference>
<evidence type="ECO:0000256" key="5">
    <source>
        <dbReference type="HAMAP-Rule" id="MF_03150"/>
    </source>
</evidence>
<evidence type="ECO:0007829" key="10">
    <source>
        <dbReference type="PeptideAtlas" id="U4PC78"/>
    </source>
</evidence>
<dbReference type="EC" id="6.3.5.7" evidence="5"/>
<evidence type="ECO:0000256" key="1">
    <source>
        <dbReference type="ARBA" id="ARBA00022598"/>
    </source>
</evidence>
<comment type="subunit">
    <text evidence="5">Subunit of the heterotrimeric GatCAB amidotransferase (AdT) complex, composed of A, B and C subunits.</text>
</comment>
<dbReference type="InterPro" id="IPR000120">
    <property type="entry name" value="Amidase"/>
</dbReference>
<comment type="function">
    <text evidence="5">Allows the formation of correctly charged Gln-tRNA(Gln) through the transamidation of misacylated Glu-tRNA(Gln) in the mitochondria. The reaction takes place in the presence of glutamine and ATP through an activated gamma-phospho-Glu-tRNA(Gln).</text>
</comment>
<dbReference type="ExpressionAtlas" id="U4PC78">
    <property type="expression patterns" value="baseline and differential"/>
</dbReference>
<dbReference type="Gene3D" id="3.90.1300.10">
    <property type="entry name" value="Amidase signature (AS) domain"/>
    <property type="match status" value="1"/>
</dbReference>
<evidence type="ECO:0000313" key="7">
    <source>
        <dbReference type="EMBL" id="CDH93346.1"/>
    </source>
</evidence>
<dbReference type="PANTHER" id="PTHR11895:SF7">
    <property type="entry name" value="GLUTAMYL-TRNA(GLN) AMIDOTRANSFERASE SUBUNIT A, MITOCHONDRIAL"/>
    <property type="match status" value="1"/>
</dbReference>
<dbReference type="FunCoup" id="U4PC78">
    <property type="interactions" value="2345"/>
</dbReference>
<proteinExistence type="evidence at protein level"/>
<keyword evidence="5" id="KW-0496">Mitochondrion</keyword>
<dbReference type="GO" id="GO:0070681">
    <property type="term" value="P:glutaminyl-tRNAGln biosynthesis via transamidation"/>
    <property type="evidence" value="ECO:0000318"/>
    <property type="project" value="GO_Central"/>
</dbReference>
<dbReference type="GeneID" id="176982"/>
<dbReference type="PaxDb" id="6239-Y41D4A.6d"/>
<comment type="subcellular location">
    <subcellularLocation>
        <location evidence="5">Mitochondrion</location>
    </subcellularLocation>
</comment>
<feature type="domain" description="Amidase" evidence="6">
    <location>
        <begin position="5"/>
        <end position="442"/>
    </location>
</feature>